<dbReference type="NCBIfam" id="NF033708">
    <property type="entry name" value="T9SS_Cterm_ChiA"/>
    <property type="match status" value="1"/>
</dbReference>
<dbReference type="Pfam" id="PF01483">
    <property type="entry name" value="P_proprotein"/>
    <property type="match status" value="1"/>
</dbReference>
<dbReference type="InterPro" id="IPR024079">
    <property type="entry name" value="MetalloPept_cat_dom_sf"/>
</dbReference>
<dbReference type="EMBL" id="AP024749">
    <property type="protein sequence ID" value="BCY27650.1"/>
    <property type="molecule type" value="Genomic_DNA"/>
</dbReference>
<gene>
    <name evidence="4" type="ORF">KK2020170_05180</name>
</gene>
<keyword evidence="2" id="KW-0378">Hydrolase</keyword>
<evidence type="ECO:0000313" key="4">
    <source>
        <dbReference type="EMBL" id="BCY27650.1"/>
    </source>
</evidence>
<dbReference type="PROSITE" id="PS51829">
    <property type="entry name" value="P_HOMO_B"/>
    <property type="match status" value="1"/>
</dbReference>
<evidence type="ECO:0000259" key="3">
    <source>
        <dbReference type="PROSITE" id="PS51829"/>
    </source>
</evidence>
<keyword evidence="1" id="KW-0645">Protease</keyword>
<organism evidence="4 5">
    <name type="scientific">Flavobacterium okayamense</name>
    <dbReference type="NCBI Taxonomy" id="2830782"/>
    <lineage>
        <taxon>Bacteria</taxon>
        <taxon>Pseudomonadati</taxon>
        <taxon>Bacteroidota</taxon>
        <taxon>Flavobacteriia</taxon>
        <taxon>Flavobacteriales</taxon>
        <taxon>Flavobacteriaceae</taxon>
        <taxon>Flavobacterium</taxon>
    </lineage>
</organism>
<proteinExistence type="predicted"/>
<evidence type="ECO:0000313" key="5">
    <source>
        <dbReference type="Proteomes" id="UP000825258"/>
    </source>
</evidence>
<dbReference type="Proteomes" id="UP000825258">
    <property type="component" value="Chromosome"/>
</dbReference>
<dbReference type="InterPro" id="IPR008979">
    <property type="entry name" value="Galactose-bd-like_sf"/>
</dbReference>
<dbReference type="Gene3D" id="2.60.120.260">
    <property type="entry name" value="Galactose-binding domain-like"/>
    <property type="match status" value="1"/>
</dbReference>
<dbReference type="InterPro" id="IPR013783">
    <property type="entry name" value="Ig-like_fold"/>
</dbReference>
<evidence type="ECO:0000256" key="1">
    <source>
        <dbReference type="ARBA" id="ARBA00022670"/>
    </source>
</evidence>
<sequence length="1356" mass="146033">MKRTLLCLVALFSVLISFGQKENAWREVEKPRLGSEGKIRRSSLPIDYKLFEFDYQNFVNDLTNVPKRGQFFGQSNVIVSIPSPTGELVDYRIIEASTFEEALQQQHPNIRSFAGKAVNDPGSVIRFSVSPFNGLNAIVRNSNGSTYVIDPYSMDYKTFIVFDRAKRGDSTGKLVCTTEEAVREFGRNIEGENTSVLRNADDGLLRVFQMAQSCTGEYANYFGASTAGTAADEAIVLAAFNATYTRCNAIFEMDFNSTMQLIANTTAVIYYNPATDPYSDSAQMGNWNTQLGNTLQSVIGNANYDIGHLFGADGGGGNAGCIGCVCSADNSKGRGITSPADAIPEGDFFDVDYVAHEIGHQMGGNHTFSFSTENNSVNMEPGSGVTIMGYAGITGATDVAAHSIPIFHAGTIQQVTNNIKTKDCGGADSGFCLQTINIGNAVPNPSAPATKTLPIGTAFKLTGTATDADANDILSYCWEQVDDATTVGAAASYPSGTKTNGANFRSYLPKNNGTRYFPRLEDHVANGVAGNQWEIVPTINRTLNFRMTVRDNRPGGGTNESVNTAVTFTTSAGPFLVTSQNTTGINYTQGSTQTVTWSVNNTTSLAGSNNVNIKLSTDGGKTFPITLAANTPNDGTQTVTIPNVSAPFCRILIEPTGNDYYAINTNDFAIGYTVNDVCQTYTRTLTTGNVITAQNPLAYQAWALNIPDNVIITDVNVSTNITHSRRNQLYTAMQSPNGTFVALFQTGGCNNASANLVGTWDDQSGTASGSCNFGAGTMQPVGSLATLNGESSQGNWIFAAADVNADTRDGVLNSFSFEICYKELIETPNACGVITTTWNGSSWSNGVPLRNVQAIFNGSYSSSSDLEACSVIINSGANVVFNPNHTLIVGNEVTVNGTGTLTIENNAALRQINGSVSNTGNIIVKRSSSPMIRLDYTAWSSPVSGQQLQAFSPNTVSTRFYEYLYTGTTTPTAYQSVTPTNNFSAAKGYMIRSANNWSSVTPAVFNGQFSGVPFNGDYSVEAGIGYNLFGNPYASPIDADRFLLDNETLVGALYFWTNTTPASGGVYPQNNFASYTTLGGTAAFASAKVPNGIIQNGQGFFVRSFDFGLVNFSNDQRVNASASTQFFKSSSSSIDVEKHRIWLNLNDDNTSYNQILVGYMNGASNGVDNLIDAKVLDGSKPMVYNLLNDEAYVIQGKGLPFDDNDIIPLGLQVLESGNYSLSIEQVDGLFASQEIYLKDKETNIIHDLKQGDYQFTTQSGNYKERFELVFKSGTLSADDVFENTISVYANNSGIQINSSEKLDQIIVFDVLGRKLFEASQIQESNFTIQSILSTNQALIVKVKDVNGNTKTQKIIY</sequence>
<dbReference type="Gene3D" id="3.40.390.10">
    <property type="entry name" value="Collagenase (Catalytic Domain)"/>
    <property type="match status" value="1"/>
</dbReference>
<dbReference type="Pfam" id="PF13583">
    <property type="entry name" value="Reprolysin_4"/>
    <property type="match status" value="1"/>
</dbReference>
<dbReference type="Gene3D" id="2.60.40.10">
    <property type="entry name" value="Immunoglobulins"/>
    <property type="match status" value="1"/>
</dbReference>
<dbReference type="InterPro" id="IPR002884">
    <property type="entry name" value="P_dom"/>
</dbReference>
<feature type="domain" description="P/Homo B" evidence="3">
    <location>
        <begin position="673"/>
        <end position="826"/>
    </location>
</feature>
<accession>A0ABM7S3T4</accession>
<dbReference type="RefSeq" id="WP_221259258.1">
    <property type="nucleotide sequence ID" value="NZ_AP024749.1"/>
</dbReference>
<keyword evidence="5" id="KW-1185">Reference proteome</keyword>
<evidence type="ECO:0000256" key="2">
    <source>
        <dbReference type="ARBA" id="ARBA00022801"/>
    </source>
</evidence>
<dbReference type="SUPFAM" id="SSF55486">
    <property type="entry name" value="Metalloproteases ('zincins'), catalytic domain"/>
    <property type="match status" value="1"/>
</dbReference>
<protein>
    <recommendedName>
        <fullName evidence="3">P/Homo B domain-containing protein</fullName>
    </recommendedName>
</protein>
<dbReference type="SUPFAM" id="SSF49785">
    <property type="entry name" value="Galactose-binding domain-like"/>
    <property type="match status" value="1"/>
</dbReference>
<reference evidence="4 5" key="1">
    <citation type="submission" date="2021-06" db="EMBL/GenBank/DDBJ databases">
        <title>Whole genome sequences of Flavobacterium sp. KK2020170 and assembly.</title>
        <authorList>
            <person name="Kitahara K."/>
            <person name="Miyoshi S."/>
            <person name="Uesaka K."/>
        </authorList>
    </citation>
    <scope>NUCLEOTIDE SEQUENCE [LARGE SCALE GENOMIC DNA]</scope>
    <source>
        <strain evidence="4 5">KK2020170</strain>
    </source>
</reference>
<name>A0ABM7S3T4_9FLAO</name>